<evidence type="ECO:0000259" key="1">
    <source>
        <dbReference type="Pfam" id="PF13581"/>
    </source>
</evidence>
<proteinExistence type="predicted"/>
<protein>
    <submittedName>
        <fullName evidence="2">Serine/threonine-protein kinase RsbW</fullName>
    </submittedName>
</protein>
<accession>A0A1H3AHL6</accession>
<keyword evidence="2" id="KW-0808">Transferase</keyword>
<sequence>MKNDIFKLTIPSKPDYISVARLTSSAIANKIGFNIDDIEDIKVSIAEACINSLSRSECINIEFEIRDDKFIMRVENVSADYQEEDINKEMELGILIIKSLMDEVNFSEKGVEMIKFIEDGSI</sequence>
<gene>
    <name evidence="2" type="ORF">SAMN05660923_02032</name>
</gene>
<dbReference type="OrthoDB" id="9798941at2"/>
<dbReference type="Gene3D" id="3.30.565.10">
    <property type="entry name" value="Histidine kinase-like ATPase, C-terminal domain"/>
    <property type="match status" value="1"/>
</dbReference>
<keyword evidence="3" id="KW-1185">Reference proteome</keyword>
<dbReference type="InterPro" id="IPR003594">
    <property type="entry name" value="HATPase_dom"/>
</dbReference>
<dbReference type="RefSeq" id="WP_093753347.1">
    <property type="nucleotide sequence ID" value="NZ_BSYN01000018.1"/>
</dbReference>
<feature type="domain" description="Histidine kinase/HSP90-like ATPase" evidence="1">
    <location>
        <begin position="10"/>
        <end position="110"/>
    </location>
</feature>
<reference evidence="2 3" key="1">
    <citation type="submission" date="2016-10" db="EMBL/GenBank/DDBJ databases">
        <authorList>
            <person name="de Groot N.N."/>
        </authorList>
    </citation>
    <scope>NUCLEOTIDE SEQUENCE [LARGE SCALE GENOMIC DNA]</scope>
    <source>
        <strain evidence="2 3">DSM 23310</strain>
    </source>
</reference>
<dbReference type="AlphaFoldDB" id="A0A1H3AHL6"/>
<evidence type="ECO:0000313" key="2">
    <source>
        <dbReference type="EMBL" id="SDX28951.1"/>
    </source>
</evidence>
<keyword evidence="2" id="KW-0418">Kinase</keyword>
<evidence type="ECO:0000313" key="3">
    <source>
        <dbReference type="Proteomes" id="UP000198828"/>
    </source>
</evidence>
<dbReference type="Proteomes" id="UP000198828">
    <property type="component" value="Unassembled WGS sequence"/>
</dbReference>
<name>A0A1H3AHL6_9FIRM</name>
<organism evidence="2 3">
    <name type="scientific">Tepidimicrobium xylanilyticum</name>
    <dbReference type="NCBI Taxonomy" id="1123352"/>
    <lineage>
        <taxon>Bacteria</taxon>
        <taxon>Bacillati</taxon>
        <taxon>Bacillota</taxon>
        <taxon>Tissierellia</taxon>
        <taxon>Tissierellales</taxon>
        <taxon>Tepidimicrobiaceae</taxon>
        <taxon>Tepidimicrobium</taxon>
    </lineage>
</organism>
<dbReference type="Pfam" id="PF13581">
    <property type="entry name" value="HATPase_c_2"/>
    <property type="match status" value="1"/>
</dbReference>
<dbReference type="EMBL" id="FNNG01000009">
    <property type="protein sequence ID" value="SDX28951.1"/>
    <property type="molecule type" value="Genomic_DNA"/>
</dbReference>
<dbReference type="InterPro" id="IPR036890">
    <property type="entry name" value="HATPase_C_sf"/>
</dbReference>
<dbReference type="GO" id="GO:0016301">
    <property type="term" value="F:kinase activity"/>
    <property type="evidence" value="ECO:0007669"/>
    <property type="project" value="UniProtKB-KW"/>
</dbReference>